<sequence length="204" mass="20293">MNSTSRATGRTVAVAVRAMVVFTLLLGVGYTGVVTLVGQLALPAPANGSLVRNDAGQVVGSALIGQSFTDADGAALPQYFQSRPSAAGDGYDGGASSGSNLGPENTDLVAAIAERKAAIAAREGVPESAVPADAVTASASGLDPHISPAYASIQVDRVAAARGLPVSEVRRLVAEHTQGPDLGYLGGSTVNVVELNLALDGLGG</sequence>
<evidence type="ECO:0000256" key="10">
    <source>
        <dbReference type="ARBA" id="ARBA00023136"/>
    </source>
</evidence>
<evidence type="ECO:0000256" key="4">
    <source>
        <dbReference type="ARBA" id="ARBA00022692"/>
    </source>
</evidence>
<accession>A0A177K884</accession>
<evidence type="ECO:0000313" key="12">
    <source>
        <dbReference type="EMBL" id="OAH49025.1"/>
    </source>
</evidence>
<evidence type="ECO:0000256" key="3">
    <source>
        <dbReference type="ARBA" id="ARBA00022538"/>
    </source>
</evidence>
<evidence type="ECO:0000256" key="8">
    <source>
        <dbReference type="ARBA" id="ARBA00022989"/>
    </source>
</evidence>
<keyword evidence="1 11" id="KW-0813">Transport</keyword>
<protein>
    <recommendedName>
        <fullName evidence="11">Potassium-transporting ATPase KdpC subunit</fullName>
    </recommendedName>
    <alternativeName>
        <fullName evidence="11">ATP phosphohydrolase [potassium-transporting] C chain</fullName>
    </alternativeName>
    <alternativeName>
        <fullName evidence="11">Potassium-binding and translocating subunit C</fullName>
    </alternativeName>
    <alternativeName>
        <fullName evidence="11">Potassium-translocating ATPase C chain</fullName>
    </alternativeName>
</protein>
<evidence type="ECO:0000256" key="6">
    <source>
        <dbReference type="ARBA" id="ARBA00022840"/>
    </source>
</evidence>
<gene>
    <name evidence="11" type="primary">kdpC</name>
    <name evidence="12" type="ORF">AYL44_13545</name>
</gene>
<dbReference type="GO" id="GO:0005524">
    <property type="term" value="F:ATP binding"/>
    <property type="evidence" value="ECO:0007669"/>
    <property type="project" value="UniProtKB-UniRule"/>
</dbReference>
<proteinExistence type="inferred from homology"/>
<comment type="subunit">
    <text evidence="11">The system is composed of three essential subunits: KdpA, KdpB and KdpC.</text>
</comment>
<dbReference type="NCBIfam" id="TIGR00681">
    <property type="entry name" value="kdpC"/>
    <property type="match status" value="1"/>
</dbReference>
<dbReference type="InterPro" id="IPR003820">
    <property type="entry name" value="KdpC"/>
</dbReference>
<evidence type="ECO:0000256" key="9">
    <source>
        <dbReference type="ARBA" id="ARBA00023065"/>
    </source>
</evidence>
<dbReference type="NCBIfam" id="NF001454">
    <property type="entry name" value="PRK00315.1"/>
    <property type="match status" value="1"/>
</dbReference>
<dbReference type="HAMAP" id="MF_00276">
    <property type="entry name" value="KdpC"/>
    <property type="match status" value="1"/>
</dbReference>
<evidence type="ECO:0000256" key="7">
    <source>
        <dbReference type="ARBA" id="ARBA00022958"/>
    </source>
</evidence>
<dbReference type="Proteomes" id="UP000076998">
    <property type="component" value="Unassembled WGS sequence"/>
</dbReference>
<comment type="caution">
    <text evidence="12">The sequence shown here is derived from an EMBL/GenBank/DDBJ whole genome shotgun (WGS) entry which is preliminary data.</text>
</comment>
<dbReference type="RefSeq" id="WP_064003798.1">
    <property type="nucleotide sequence ID" value="NZ_LSTV01000005.1"/>
</dbReference>
<keyword evidence="10 11" id="KW-0472">Membrane</keyword>
<dbReference type="GO" id="GO:0005886">
    <property type="term" value="C:plasma membrane"/>
    <property type="evidence" value="ECO:0007669"/>
    <property type="project" value="UniProtKB-SubCell"/>
</dbReference>
<keyword evidence="2 11" id="KW-1003">Cell membrane</keyword>
<keyword evidence="5 11" id="KW-0547">Nucleotide-binding</keyword>
<keyword evidence="8 11" id="KW-1133">Transmembrane helix</keyword>
<organism evidence="12 13">
    <name type="scientific">Microbacterium oleivorans</name>
    <dbReference type="NCBI Taxonomy" id="273677"/>
    <lineage>
        <taxon>Bacteria</taxon>
        <taxon>Bacillati</taxon>
        <taxon>Actinomycetota</taxon>
        <taxon>Actinomycetes</taxon>
        <taxon>Micrococcales</taxon>
        <taxon>Microbacteriaceae</taxon>
        <taxon>Microbacterium</taxon>
    </lineage>
</organism>
<name>A0A177K884_9MICO</name>
<feature type="transmembrane region" description="Helical" evidence="11">
    <location>
        <begin position="12"/>
        <end position="33"/>
    </location>
</feature>
<evidence type="ECO:0000256" key="11">
    <source>
        <dbReference type="HAMAP-Rule" id="MF_00276"/>
    </source>
</evidence>
<evidence type="ECO:0000256" key="5">
    <source>
        <dbReference type="ARBA" id="ARBA00022741"/>
    </source>
</evidence>
<keyword evidence="7 11" id="KW-0630">Potassium</keyword>
<dbReference type="PANTHER" id="PTHR30042:SF2">
    <property type="entry name" value="POTASSIUM-TRANSPORTING ATPASE KDPC SUBUNIT"/>
    <property type="match status" value="1"/>
</dbReference>
<evidence type="ECO:0000313" key="13">
    <source>
        <dbReference type="Proteomes" id="UP000076998"/>
    </source>
</evidence>
<reference evidence="12 13" key="1">
    <citation type="submission" date="2016-02" db="EMBL/GenBank/DDBJ databases">
        <authorList>
            <person name="Wen L."/>
            <person name="He K."/>
            <person name="Yang H."/>
        </authorList>
    </citation>
    <scope>NUCLEOTIDE SEQUENCE [LARGE SCALE GENOMIC DNA]</scope>
    <source>
        <strain evidence="12 13">CD11_3</strain>
    </source>
</reference>
<keyword evidence="3 11" id="KW-0633">Potassium transport</keyword>
<keyword evidence="6 11" id="KW-0067">ATP-binding</keyword>
<keyword evidence="4 11" id="KW-0812">Transmembrane</keyword>
<dbReference type="AlphaFoldDB" id="A0A177K884"/>
<dbReference type="Pfam" id="PF02669">
    <property type="entry name" value="KdpC"/>
    <property type="match status" value="1"/>
</dbReference>
<evidence type="ECO:0000256" key="2">
    <source>
        <dbReference type="ARBA" id="ARBA00022475"/>
    </source>
</evidence>
<dbReference type="OrthoDB" id="9788285at2"/>
<keyword evidence="9 11" id="KW-0406">Ion transport</keyword>
<comment type="function">
    <text evidence="11">Part of the high-affinity ATP-driven potassium transport (or Kdp) system, which catalyzes the hydrolysis of ATP coupled with the electrogenic transport of potassium into the cytoplasm. This subunit acts as a catalytic chaperone that increases the ATP-binding affinity of the ATP-hydrolyzing subunit KdpB by the formation of a transient KdpB/KdpC/ATP ternary complex.</text>
</comment>
<dbReference type="PIRSF" id="PIRSF001296">
    <property type="entry name" value="K_ATPase_KdpC"/>
    <property type="match status" value="1"/>
</dbReference>
<dbReference type="GO" id="GO:0008556">
    <property type="term" value="F:P-type potassium transmembrane transporter activity"/>
    <property type="evidence" value="ECO:0007669"/>
    <property type="project" value="InterPro"/>
</dbReference>
<comment type="subcellular location">
    <subcellularLocation>
        <location evidence="11">Cell membrane</location>
        <topology evidence="11">Single-pass membrane protein</topology>
    </subcellularLocation>
</comment>
<comment type="similarity">
    <text evidence="11">Belongs to the KdpC family.</text>
</comment>
<dbReference type="PANTHER" id="PTHR30042">
    <property type="entry name" value="POTASSIUM-TRANSPORTING ATPASE C CHAIN"/>
    <property type="match status" value="1"/>
</dbReference>
<dbReference type="EMBL" id="LSTV01000005">
    <property type="protein sequence ID" value="OAH49025.1"/>
    <property type="molecule type" value="Genomic_DNA"/>
</dbReference>
<evidence type="ECO:0000256" key="1">
    <source>
        <dbReference type="ARBA" id="ARBA00022448"/>
    </source>
</evidence>